<protein>
    <submittedName>
        <fullName evidence="1">Uncharacterized protein</fullName>
    </submittedName>
</protein>
<name>A0A0F9I1W6_9ZZZZ</name>
<proteinExistence type="predicted"/>
<dbReference type="AlphaFoldDB" id="A0A0F9I1W6"/>
<accession>A0A0F9I1W6</accession>
<dbReference type="EMBL" id="LAZR01020738">
    <property type="protein sequence ID" value="KKL87800.1"/>
    <property type="molecule type" value="Genomic_DNA"/>
</dbReference>
<gene>
    <name evidence="1" type="ORF">LCGC14_1931100</name>
</gene>
<organism evidence="1">
    <name type="scientific">marine sediment metagenome</name>
    <dbReference type="NCBI Taxonomy" id="412755"/>
    <lineage>
        <taxon>unclassified sequences</taxon>
        <taxon>metagenomes</taxon>
        <taxon>ecological metagenomes</taxon>
    </lineage>
</organism>
<comment type="caution">
    <text evidence="1">The sequence shown here is derived from an EMBL/GenBank/DDBJ whole genome shotgun (WGS) entry which is preliminary data.</text>
</comment>
<evidence type="ECO:0000313" key="1">
    <source>
        <dbReference type="EMBL" id="KKL87800.1"/>
    </source>
</evidence>
<sequence>MIPDYRTHRVLKMLAAQYKSLCVRANRGAVGKQARVVSKFNGQPYGSSRKPLTGELLRITGVCLTEDGDVTLITDDSRVGAGFTLEDVEILKEEEK</sequence>
<reference evidence="1" key="1">
    <citation type="journal article" date="2015" name="Nature">
        <title>Complex archaea that bridge the gap between prokaryotes and eukaryotes.</title>
        <authorList>
            <person name="Spang A."/>
            <person name="Saw J.H."/>
            <person name="Jorgensen S.L."/>
            <person name="Zaremba-Niedzwiedzka K."/>
            <person name="Martijn J."/>
            <person name="Lind A.E."/>
            <person name="van Eijk R."/>
            <person name="Schleper C."/>
            <person name="Guy L."/>
            <person name="Ettema T.J."/>
        </authorList>
    </citation>
    <scope>NUCLEOTIDE SEQUENCE</scope>
</reference>